<name>A0ABQ5J607_9ASTR</name>
<feature type="region of interest" description="Disordered" evidence="1">
    <location>
        <begin position="220"/>
        <end position="257"/>
    </location>
</feature>
<evidence type="ECO:0000256" key="2">
    <source>
        <dbReference type="SAM" id="SignalP"/>
    </source>
</evidence>
<reference evidence="3" key="2">
    <citation type="submission" date="2022-01" db="EMBL/GenBank/DDBJ databases">
        <authorList>
            <person name="Yamashiro T."/>
            <person name="Shiraishi A."/>
            <person name="Satake H."/>
            <person name="Nakayama K."/>
        </authorList>
    </citation>
    <scope>NUCLEOTIDE SEQUENCE</scope>
</reference>
<reference evidence="3" key="1">
    <citation type="journal article" date="2022" name="Int. J. Mol. Sci.">
        <title>Draft Genome of Tanacetum Coccineum: Genomic Comparison of Closely Related Tanacetum-Family Plants.</title>
        <authorList>
            <person name="Yamashiro T."/>
            <person name="Shiraishi A."/>
            <person name="Nakayama K."/>
            <person name="Satake H."/>
        </authorList>
    </citation>
    <scope>NUCLEOTIDE SEQUENCE</scope>
</reference>
<keyword evidence="2" id="KW-0732">Signal</keyword>
<accession>A0ABQ5J607</accession>
<evidence type="ECO:0000313" key="3">
    <source>
        <dbReference type="EMBL" id="GJU07943.1"/>
    </source>
</evidence>
<feature type="chain" id="PRO_5045315992" evidence="2">
    <location>
        <begin position="28"/>
        <end position="257"/>
    </location>
</feature>
<protein>
    <submittedName>
        <fullName evidence="3">Uncharacterized protein</fullName>
    </submittedName>
</protein>
<sequence length="257" mass="29054">MKRGFRGAPRPLLPAMLLVATTNPSAGQEHPDVAQSQPSSSTQLYTRLRNHLLHTNTSHPHKSMLQRQDEVDDLLQLVPQLMTSKLIVGKGSQVNQDDNGVHVKLVKKVKKLEDFVTAFREDQVNGKLDYNRMQLKLSPGCFLKASSIDKGGGGASLTEAIRLDNLEKEEEANKYTWILFSHKGLQKRRLMSNKARRAQVESFTPINFEATKDNLKRVGEELQTETSKRLKSDEAKVDESTKKTRKRRKQIARKGLT</sequence>
<dbReference type="EMBL" id="BQNB010021587">
    <property type="protein sequence ID" value="GJU07943.1"/>
    <property type="molecule type" value="Genomic_DNA"/>
</dbReference>
<proteinExistence type="predicted"/>
<gene>
    <name evidence="3" type="ORF">Tco_1124373</name>
</gene>
<evidence type="ECO:0000256" key="1">
    <source>
        <dbReference type="SAM" id="MobiDB-lite"/>
    </source>
</evidence>
<feature type="signal peptide" evidence="2">
    <location>
        <begin position="1"/>
        <end position="27"/>
    </location>
</feature>
<keyword evidence="4" id="KW-1185">Reference proteome</keyword>
<feature type="compositionally biased region" description="Basic residues" evidence="1">
    <location>
        <begin position="243"/>
        <end position="257"/>
    </location>
</feature>
<dbReference type="Proteomes" id="UP001151760">
    <property type="component" value="Unassembled WGS sequence"/>
</dbReference>
<feature type="compositionally biased region" description="Basic and acidic residues" evidence="1">
    <location>
        <begin position="220"/>
        <end position="242"/>
    </location>
</feature>
<organism evidence="3 4">
    <name type="scientific">Tanacetum coccineum</name>
    <dbReference type="NCBI Taxonomy" id="301880"/>
    <lineage>
        <taxon>Eukaryota</taxon>
        <taxon>Viridiplantae</taxon>
        <taxon>Streptophyta</taxon>
        <taxon>Embryophyta</taxon>
        <taxon>Tracheophyta</taxon>
        <taxon>Spermatophyta</taxon>
        <taxon>Magnoliopsida</taxon>
        <taxon>eudicotyledons</taxon>
        <taxon>Gunneridae</taxon>
        <taxon>Pentapetalae</taxon>
        <taxon>asterids</taxon>
        <taxon>campanulids</taxon>
        <taxon>Asterales</taxon>
        <taxon>Asteraceae</taxon>
        <taxon>Asteroideae</taxon>
        <taxon>Anthemideae</taxon>
        <taxon>Anthemidinae</taxon>
        <taxon>Tanacetum</taxon>
    </lineage>
</organism>
<comment type="caution">
    <text evidence="3">The sequence shown here is derived from an EMBL/GenBank/DDBJ whole genome shotgun (WGS) entry which is preliminary data.</text>
</comment>
<evidence type="ECO:0000313" key="4">
    <source>
        <dbReference type="Proteomes" id="UP001151760"/>
    </source>
</evidence>